<dbReference type="RefSeq" id="WP_220560829.1">
    <property type="nucleotide sequence ID" value="NZ_CP074133.1"/>
</dbReference>
<dbReference type="Pfam" id="PF12802">
    <property type="entry name" value="MarR_2"/>
    <property type="match status" value="1"/>
</dbReference>
<dbReference type="InterPro" id="IPR000835">
    <property type="entry name" value="HTH_MarR-typ"/>
</dbReference>
<accession>A0ABX8BUC8</accession>
<dbReference type="InterPro" id="IPR036388">
    <property type="entry name" value="WH-like_DNA-bd_sf"/>
</dbReference>
<dbReference type="PANTHER" id="PTHR33164:SF106">
    <property type="entry name" value="TRANSCRIPTIONAL REGULATORY PROTEIN"/>
    <property type="match status" value="1"/>
</dbReference>
<keyword evidence="3" id="KW-1185">Reference proteome</keyword>
<organism evidence="2 3">
    <name type="scientific">Nocardiopsis changdeensis</name>
    <dbReference type="NCBI Taxonomy" id="2831969"/>
    <lineage>
        <taxon>Bacteria</taxon>
        <taxon>Bacillati</taxon>
        <taxon>Actinomycetota</taxon>
        <taxon>Actinomycetes</taxon>
        <taxon>Streptosporangiales</taxon>
        <taxon>Nocardiopsidaceae</taxon>
        <taxon>Nocardiopsis</taxon>
    </lineage>
</organism>
<gene>
    <name evidence="2" type="ORF">KGD84_14215</name>
</gene>
<dbReference type="InterPro" id="IPR039422">
    <property type="entry name" value="MarR/SlyA-like"/>
</dbReference>
<feature type="domain" description="HTH marR-type" evidence="1">
    <location>
        <begin position="1"/>
        <end position="143"/>
    </location>
</feature>
<name>A0ABX8BUC8_9ACTN</name>
<dbReference type="InterPro" id="IPR036390">
    <property type="entry name" value="WH_DNA-bd_sf"/>
</dbReference>
<sequence length="153" mass="16338">MARNERDALVRALVEDAIPAWAIRVVQLNSVVAARLGVTDTDVQCLHALARHGPMTPGALAGHVNLTTGAASRMVDRLVAAGCVRRVPDPGDRRRVLVEPTEEGVARVTAAYAGLVARTREELAGFDEDALAALLRFVRAAEHDTAEEARGAR</sequence>
<protein>
    <submittedName>
        <fullName evidence="2">MarR family transcriptional regulator</fullName>
    </submittedName>
</protein>
<dbReference type="SUPFAM" id="SSF46785">
    <property type="entry name" value="Winged helix' DNA-binding domain"/>
    <property type="match status" value="1"/>
</dbReference>
<dbReference type="PANTHER" id="PTHR33164">
    <property type="entry name" value="TRANSCRIPTIONAL REGULATOR, MARR FAMILY"/>
    <property type="match status" value="1"/>
</dbReference>
<dbReference type="Gene3D" id="1.10.10.10">
    <property type="entry name" value="Winged helix-like DNA-binding domain superfamily/Winged helix DNA-binding domain"/>
    <property type="match status" value="1"/>
</dbReference>
<dbReference type="SMART" id="SM00347">
    <property type="entry name" value="HTH_MARR"/>
    <property type="match status" value="1"/>
</dbReference>
<dbReference type="Proteomes" id="UP000676079">
    <property type="component" value="Chromosome"/>
</dbReference>
<proteinExistence type="predicted"/>
<evidence type="ECO:0000313" key="3">
    <source>
        <dbReference type="Proteomes" id="UP000676079"/>
    </source>
</evidence>
<reference evidence="2 3" key="1">
    <citation type="submission" date="2021-05" db="EMBL/GenBank/DDBJ databases">
        <title>Direct Submission.</title>
        <authorList>
            <person name="Li K."/>
            <person name="Gao J."/>
        </authorList>
    </citation>
    <scope>NUCLEOTIDE SEQUENCE [LARGE SCALE GENOMIC DNA]</scope>
    <source>
        <strain evidence="2 3">Mg02</strain>
    </source>
</reference>
<evidence type="ECO:0000259" key="1">
    <source>
        <dbReference type="PROSITE" id="PS50995"/>
    </source>
</evidence>
<dbReference type="EMBL" id="CP074133">
    <property type="protein sequence ID" value="QUX25300.1"/>
    <property type="molecule type" value="Genomic_DNA"/>
</dbReference>
<evidence type="ECO:0000313" key="2">
    <source>
        <dbReference type="EMBL" id="QUX25300.1"/>
    </source>
</evidence>
<dbReference type="PROSITE" id="PS50995">
    <property type="entry name" value="HTH_MARR_2"/>
    <property type="match status" value="1"/>
</dbReference>